<name>A0A9X2VKE0_9PSEU</name>
<gene>
    <name evidence="1" type="ORF">NZH93_12690</name>
</gene>
<sequence length="372" mass="40982">MLRHLVRAAEGWWGGVVVETFWMFDEGVAALTAQVDRARVDAEKAKAHVERYCKLTLVGEGVLLDTFGAHERAVGLVLSTLGDLVERTKYVVDGIGASVEDYRTIDDESSRVFGDLASVLGRGSDPPSFLRHGLTFAGRQFSDVAEPTDVLRDPNIGQRQPLWDFDPYSVDWFNPSAWVRDVINEMAGRDPFEEAVRWLSGDWTAFERVLFTWVEIEQFSERLGKNLARAALELPEVWKGREAGAAQWYLHALANATTDFGQFCGTLVGHYRNAVEAAKSFNELASGILSDLVINAALGAAATVVLRGAPHPLVRVAAGAALAVIGSRVGKLVKRLLDGVDKFQKVAELFNTSVNTYQFTRMKALVVQESLR</sequence>
<evidence type="ECO:0000313" key="1">
    <source>
        <dbReference type="EMBL" id="MCS7477714.1"/>
    </source>
</evidence>
<dbReference type="AlphaFoldDB" id="A0A9X2VKE0"/>
<accession>A0A9X2VKE0</accession>
<reference evidence="1" key="1">
    <citation type="submission" date="2022-08" db="EMBL/GenBank/DDBJ databases">
        <authorList>
            <person name="Tistechok S."/>
            <person name="Samborskyy M."/>
            <person name="Roman I."/>
        </authorList>
    </citation>
    <scope>NUCLEOTIDE SEQUENCE</scope>
    <source>
        <strain evidence="1">DSM 103496</strain>
    </source>
</reference>
<comment type="caution">
    <text evidence="1">The sequence shown here is derived from an EMBL/GenBank/DDBJ whole genome shotgun (WGS) entry which is preliminary data.</text>
</comment>
<evidence type="ECO:0000313" key="2">
    <source>
        <dbReference type="Proteomes" id="UP001141259"/>
    </source>
</evidence>
<evidence type="ECO:0008006" key="3">
    <source>
        <dbReference type="Google" id="ProtNLM"/>
    </source>
</evidence>
<proteinExistence type="predicted"/>
<organism evidence="1 2">
    <name type="scientific">Umezawaea endophytica</name>
    <dbReference type="NCBI Taxonomy" id="1654476"/>
    <lineage>
        <taxon>Bacteria</taxon>
        <taxon>Bacillati</taxon>
        <taxon>Actinomycetota</taxon>
        <taxon>Actinomycetes</taxon>
        <taxon>Pseudonocardiales</taxon>
        <taxon>Pseudonocardiaceae</taxon>
        <taxon>Umezawaea</taxon>
    </lineage>
</organism>
<keyword evidence="2" id="KW-1185">Reference proteome</keyword>
<dbReference type="EMBL" id="JANYMP010000005">
    <property type="protein sequence ID" value="MCS7477714.1"/>
    <property type="molecule type" value="Genomic_DNA"/>
</dbReference>
<dbReference type="Proteomes" id="UP001141259">
    <property type="component" value="Unassembled WGS sequence"/>
</dbReference>
<dbReference type="RefSeq" id="WP_259623228.1">
    <property type="nucleotide sequence ID" value="NZ_JANYMP010000005.1"/>
</dbReference>
<protein>
    <recommendedName>
        <fullName evidence="3">Excreted virulence factor EspC (Type VII ESX diderm)</fullName>
    </recommendedName>
</protein>